<gene>
    <name evidence="3" type="ORF">TRFO_30703</name>
</gene>
<dbReference type="GeneID" id="94842211"/>
<name>A0A1J4JSZ9_9EUKA</name>
<dbReference type="EMBL" id="MLAK01000875">
    <property type="protein sequence ID" value="OHT02239.1"/>
    <property type="molecule type" value="Genomic_DNA"/>
</dbReference>
<feature type="region of interest" description="Disordered" evidence="2">
    <location>
        <begin position="891"/>
        <end position="938"/>
    </location>
</feature>
<sequence length="938" mass="110472">MARGNTTTDVSDVFDIAASILTTIMKDSHGSDPNENVLEDAHNFDVMSRQKEKEFNEKMKILLENTADKVSLKNEALSRIREKIRYFMECFQDVYKNATAKFDSENQKKFSEFSKKFQDEEDEKIAEQKGIYEHFDSYLTQILADISKTYNERLRVCDEANNALQSQLQDAVHAKHLEKGSLGDLIEKENKRIAESLEQISIQYKNKNESNLKRMSEVKSEIDSLQREISQNLHSLEDKLMINEKSYRNKHQEKIDKFHDQISELDKEIQNLRMERDQLGVNLAHSKTESDSTMSNILKEHNERMKKLKSNTSEMMEKLKNELIEKYQPLLLQLYEEMQNLEKERNSQLQILRDQQLKSNESIDLDARKLNDLNNQEIDKIKQILNKQKKILKDLIEKRDNELEGIKHEKQKVLGDQMQRDDELIKKRAAEINELMRQFDEVQKKQLDSRKISIEQKNSKKQKLLDLLKKIESGQFDNENENEAINLVTNIEKEKNEIEKSTIKQKIDSLNGKIGLLNMKLNSMEKATLRALEQYIGFNNDDENLEYDLKQAAKFGSEQANIHDLANRLLNSADKVEERKNSVLKEAEDVKKSINDANDEFERKLAQMEHHIKATALHLKKTDHTLTEKKNEIQKKVNFQNERMKELHERMSQKVNEAESFEANLENEKERFEKETKNKYESSLAEISQQPLDLEKEMEELRKSLSNEISNLKYELEVAKANTSKITEHYLKERERRQKEESDIMSEDHQNKIDKIKRDHDLRIFKTKRKLENEKKRIKEEKFKINNEFDQIQQQYTKNYQNQINELEIEIQKAKDEFEELEMELEITKNLECGECKVKKEMIKRMLDKKHQLEKRVEKRHEDQQINEKEMNSIFGRKNVQIREGNFRAPSALLDMPKTQQHSPLITKPKSKTSLATKPPSGIPTSLVNKNPTNGSPK</sequence>
<accession>A0A1J4JSZ9</accession>
<dbReference type="RefSeq" id="XP_068355375.1">
    <property type="nucleotide sequence ID" value="XM_068507507.1"/>
</dbReference>
<dbReference type="AlphaFoldDB" id="A0A1J4JSZ9"/>
<reference evidence="3" key="1">
    <citation type="submission" date="2016-10" db="EMBL/GenBank/DDBJ databases">
        <authorList>
            <person name="Benchimol M."/>
            <person name="Almeida L.G."/>
            <person name="Vasconcelos A.T."/>
            <person name="Perreira-Neves A."/>
            <person name="Rosa I.A."/>
            <person name="Tasca T."/>
            <person name="Bogo M.R."/>
            <person name="de Souza W."/>
        </authorList>
    </citation>
    <scope>NUCLEOTIDE SEQUENCE [LARGE SCALE GENOMIC DNA]</scope>
    <source>
        <strain evidence="3">K</strain>
    </source>
</reference>
<feature type="coiled-coil region" evidence="1">
    <location>
        <begin position="208"/>
        <end position="398"/>
    </location>
</feature>
<evidence type="ECO:0000313" key="4">
    <source>
        <dbReference type="Proteomes" id="UP000179807"/>
    </source>
</evidence>
<keyword evidence="1" id="KW-0175">Coiled coil</keyword>
<feature type="coiled-coil region" evidence="1">
    <location>
        <begin position="566"/>
        <end position="722"/>
    </location>
</feature>
<proteinExistence type="predicted"/>
<dbReference type="VEuPathDB" id="TrichDB:TRFO_30703"/>
<keyword evidence="4" id="KW-1185">Reference proteome</keyword>
<evidence type="ECO:0000256" key="1">
    <source>
        <dbReference type="SAM" id="Coils"/>
    </source>
</evidence>
<protein>
    <submittedName>
        <fullName evidence="3">Uncharacterized protein</fullName>
    </submittedName>
</protein>
<feature type="coiled-coil region" evidence="1">
    <location>
        <begin position="768"/>
        <end position="863"/>
    </location>
</feature>
<feature type="compositionally biased region" description="Polar residues" evidence="2">
    <location>
        <begin position="923"/>
        <end position="938"/>
    </location>
</feature>
<comment type="caution">
    <text evidence="3">The sequence shown here is derived from an EMBL/GenBank/DDBJ whole genome shotgun (WGS) entry which is preliminary data.</text>
</comment>
<evidence type="ECO:0000256" key="2">
    <source>
        <dbReference type="SAM" id="MobiDB-lite"/>
    </source>
</evidence>
<organism evidence="3 4">
    <name type="scientific">Tritrichomonas foetus</name>
    <dbReference type="NCBI Taxonomy" id="1144522"/>
    <lineage>
        <taxon>Eukaryota</taxon>
        <taxon>Metamonada</taxon>
        <taxon>Parabasalia</taxon>
        <taxon>Tritrichomonadida</taxon>
        <taxon>Tritrichomonadidae</taxon>
        <taxon>Tritrichomonas</taxon>
    </lineage>
</organism>
<evidence type="ECO:0000313" key="3">
    <source>
        <dbReference type="EMBL" id="OHT02239.1"/>
    </source>
</evidence>
<dbReference type="Proteomes" id="UP000179807">
    <property type="component" value="Unassembled WGS sequence"/>
</dbReference>